<dbReference type="EMBL" id="BPLQ01000822">
    <property type="protein sequence ID" value="GIX75378.1"/>
    <property type="molecule type" value="Genomic_DNA"/>
</dbReference>
<gene>
    <name evidence="2" type="ORF">CDAR_611811</name>
</gene>
<protein>
    <submittedName>
        <fullName evidence="2">Uncharacterized protein</fullName>
    </submittedName>
</protein>
<sequence length="74" mass="8025">MGSGSIMPNRELSDGGWNPLAGMIRNPFRMLGERENHDLSICPVEKEGWGGGTGSPPPPSLTQQPLRVVEDGYF</sequence>
<feature type="region of interest" description="Disordered" evidence="1">
    <location>
        <begin position="43"/>
        <end position="74"/>
    </location>
</feature>
<reference evidence="2 3" key="1">
    <citation type="submission" date="2021-06" db="EMBL/GenBank/DDBJ databases">
        <title>Caerostris darwini draft genome.</title>
        <authorList>
            <person name="Kono N."/>
            <person name="Arakawa K."/>
        </authorList>
    </citation>
    <scope>NUCLEOTIDE SEQUENCE [LARGE SCALE GENOMIC DNA]</scope>
</reference>
<evidence type="ECO:0000256" key="1">
    <source>
        <dbReference type="SAM" id="MobiDB-lite"/>
    </source>
</evidence>
<proteinExistence type="predicted"/>
<organism evidence="2 3">
    <name type="scientific">Caerostris darwini</name>
    <dbReference type="NCBI Taxonomy" id="1538125"/>
    <lineage>
        <taxon>Eukaryota</taxon>
        <taxon>Metazoa</taxon>
        <taxon>Ecdysozoa</taxon>
        <taxon>Arthropoda</taxon>
        <taxon>Chelicerata</taxon>
        <taxon>Arachnida</taxon>
        <taxon>Araneae</taxon>
        <taxon>Araneomorphae</taxon>
        <taxon>Entelegynae</taxon>
        <taxon>Araneoidea</taxon>
        <taxon>Araneidae</taxon>
        <taxon>Caerostris</taxon>
    </lineage>
</organism>
<dbReference type="AlphaFoldDB" id="A0AAV4MU89"/>
<comment type="caution">
    <text evidence="2">The sequence shown here is derived from an EMBL/GenBank/DDBJ whole genome shotgun (WGS) entry which is preliminary data.</text>
</comment>
<keyword evidence="3" id="KW-1185">Reference proteome</keyword>
<dbReference type="Proteomes" id="UP001054837">
    <property type="component" value="Unassembled WGS sequence"/>
</dbReference>
<accession>A0AAV4MU89</accession>
<name>A0AAV4MU89_9ARAC</name>
<evidence type="ECO:0000313" key="2">
    <source>
        <dbReference type="EMBL" id="GIX75378.1"/>
    </source>
</evidence>
<evidence type="ECO:0000313" key="3">
    <source>
        <dbReference type="Proteomes" id="UP001054837"/>
    </source>
</evidence>